<name>A0A4R3HSS4_9GAMM</name>
<dbReference type="InterPro" id="IPR002686">
    <property type="entry name" value="Transposase_17"/>
</dbReference>
<dbReference type="OrthoDB" id="9794403at2"/>
<dbReference type="GO" id="GO:0006313">
    <property type="term" value="P:DNA transposition"/>
    <property type="evidence" value="ECO:0007669"/>
    <property type="project" value="InterPro"/>
</dbReference>
<evidence type="ECO:0000313" key="2">
    <source>
        <dbReference type="EMBL" id="TCS35191.1"/>
    </source>
</evidence>
<dbReference type="Proteomes" id="UP000295793">
    <property type="component" value="Unassembled WGS sequence"/>
</dbReference>
<comment type="caution">
    <text evidence="2">The sequence shown here is derived from an EMBL/GenBank/DDBJ whole genome shotgun (WGS) entry which is preliminary data.</text>
</comment>
<dbReference type="SMART" id="SM01321">
    <property type="entry name" value="Y1_Tnp"/>
    <property type="match status" value="1"/>
</dbReference>
<dbReference type="Gene3D" id="3.30.70.1290">
    <property type="entry name" value="Transposase IS200-like"/>
    <property type="match status" value="1"/>
</dbReference>
<dbReference type="GO" id="GO:0043565">
    <property type="term" value="F:sequence-specific DNA binding"/>
    <property type="evidence" value="ECO:0007669"/>
    <property type="project" value="TreeGrafter"/>
</dbReference>
<dbReference type="SUPFAM" id="SSF143422">
    <property type="entry name" value="Transposase IS200-like"/>
    <property type="match status" value="1"/>
</dbReference>
<dbReference type="Pfam" id="PF01797">
    <property type="entry name" value="Y1_Tnp"/>
    <property type="match status" value="1"/>
</dbReference>
<dbReference type="RefSeq" id="WP_132704267.1">
    <property type="nucleotide sequence ID" value="NZ_SLZR01000037.1"/>
</dbReference>
<evidence type="ECO:0000259" key="1">
    <source>
        <dbReference type="SMART" id="SM01321"/>
    </source>
</evidence>
<protein>
    <submittedName>
        <fullName evidence="2">REP element-mobilizing transposase RayT</fullName>
    </submittedName>
</protein>
<gene>
    <name evidence="2" type="ORF">BCF53_1371</name>
</gene>
<keyword evidence="3" id="KW-1185">Reference proteome</keyword>
<proteinExistence type="predicted"/>
<dbReference type="GO" id="GO:0004803">
    <property type="term" value="F:transposase activity"/>
    <property type="evidence" value="ECO:0007669"/>
    <property type="project" value="InterPro"/>
</dbReference>
<dbReference type="PANTHER" id="PTHR36966">
    <property type="entry name" value="REP-ASSOCIATED TYROSINE TRANSPOSASE"/>
    <property type="match status" value="1"/>
</dbReference>
<dbReference type="PANTHER" id="PTHR36966:SF1">
    <property type="entry name" value="REP-ASSOCIATED TYROSINE TRANSPOSASE"/>
    <property type="match status" value="1"/>
</dbReference>
<dbReference type="EMBL" id="SLZR01000037">
    <property type="protein sequence ID" value="TCS35191.1"/>
    <property type="molecule type" value="Genomic_DNA"/>
</dbReference>
<dbReference type="NCBIfam" id="NF047646">
    <property type="entry name" value="REP_Tyr_transpos"/>
    <property type="match status" value="1"/>
</dbReference>
<dbReference type="AlphaFoldDB" id="A0A4R3HSS4"/>
<sequence length="148" mass="17172">MSWNDLRKGRFSQDRGEYFITFVCTDRIRYFSDHSAAHIFCQQLKLNEQSHGCVWLAWVLMPNHFHGLLQLGPSTLGKAVGHLKGLSAKRINEKTGRNRALWQSAYFDRAIRAEEDRIAIARYIVANPIRSGLVNDLSHYPYWNSTYL</sequence>
<evidence type="ECO:0000313" key="3">
    <source>
        <dbReference type="Proteomes" id="UP000295793"/>
    </source>
</evidence>
<organism evidence="2 3">
    <name type="scientific">Reinekea marinisedimentorum</name>
    <dbReference type="NCBI Taxonomy" id="230495"/>
    <lineage>
        <taxon>Bacteria</taxon>
        <taxon>Pseudomonadati</taxon>
        <taxon>Pseudomonadota</taxon>
        <taxon>Gammaproteobacteria</taxon>
        <taxon>Oceanospirillales</taxon>
        <taxon>Saccharospirillaceae</taxon>
        <taxon>Reinekea</taxon>
    </lineage>
</organism>
<dbReference type="InterPro" id="IPR036515">
    <property type="entry name" value="Transposase_17_sf"/>
</dbReference>
<dbReference type="InterPro" id="IPR052715">
    <property type="entry name" value="RAYT_transposase"/>
</dbReference>
<feature type="domain" description="Transposase IS200-like" evidence="1">
    <location>
        <begin position="13"/>
        <end position="127"/>
    </location>
</feature>
<reference evidence="2 3" key="1">
    <citation type="submission" date="2019-03" db="EMBL/GenBank/DDBJ databases">
        <title>Genomic Encyclopedia of Archaeal and Bacterial Type Strains, Phase II (KMG-II): from individual species to whole genera.</title>
        <authorList>
            <person name="Goeker M."/>
        </authorList>
    </citation>
    <scope>NUCLEOTIDE SEQUENCE [LARGE SCALE GENOMIC DNA]</scope>
    <source>
        <strain evidence="2 3">DSM 15388</strain>
    </source>
</reference>
<accession>A0A4R3HSS4</accession>